<evidence type="ECO:0000313" key="1">
    <source>
        <dbReference type="EMBL" id="JAE38058.1"/>
    </source>
</evidence>
<reference evidence="1" key="1">
    <citation type="submission" date="2014-09" db="EMBL/GenBank/DDBJ databases">
        <authorList>
            <person name="Magalhaes I.L.F."/>
            <person name="Oliveira U."/>
            <person name="Santos F.R."/>
            <person name="Vidigal T.H.D.A."/>
            <person name="Brescovit A.D."/>
            <person name="Santos A.J."/>
        </authorList>
    </citation>
    <scope>NUCLEOTIDE SEQUENCE</scope>
    <source>
        <tissue evidence="1">Shoot tissue taken approximately 20 cm above the soil surface</tissue>
    </source>
</reference>
<dbReference type="EMBL" id="GBRH01159838">
    <property type="protein sequence ID" value="JAE38058.1"/>
    <property type="molecule type" value="Transcribed_RNA"/>
</dbReference>
<dbReference type="AlphaFoldDB" id="A0A0A9HYT5"/>
<accession>A0A0A9HYT5</accession>
<sequence>MAMTCLVTWKMISKRCVPGTTHHCLDQLHVTFPTSEMLVWKSKATSIVTYQDLRIRGAGKLQGF</sequence>
<reference evidence="1" key="2">
    <citation type="journal article" date="2015" name="Data Brief">
        <title>Shoot transcriptome of the giant reed, Arundo donax.</title>
        <authorList>
            <person name="Barrero R.A."/>
            <person name="Guerrero F.D."/>
            <person name="Moolhuijzen P."/>
            <person name="Goolsby J.A."/>
            <person name="Tidwell J."/>
            <person name="Bellgard S.E."/>
            <person name="Bellgard M.I."/>
        </authorList>
    </citation>
    <scope>NUCLEOTIDE SEQUENCE</scope>
    <source>
        <tissue evidence="1">Shoot tissue taken approximately 20 cm above the soil surface</tissue>
    </source>
</reference>
<name>A0A0A9HYT5_ARUDO</name>
<protein>
    <submittedName>
        <fullName evidence="1">Uncharacterized protein</fullName>
    </submittedName>
</protein>
<proteinExistence type="predicted"/>
<organism evidence="1">
    <name type="scientific">Arundo donax</name>
    <name type="common">Giant reed</name>
    <name type="synonym">Donax arundinaceus</name>
    <dbReference type="NCBI Taxonomy" id="35708"/>
    <lineage>
        <taxon>Eukaryota</taxon>
        <taxon>Viridiplantae</taxon>
        <taxon>Streptophyta</taxon>
        <taxon>Embryophyta</taxon>
        <taxon>Tracheophyta</taxon>
        <taxon>Spermatophyta</taxon>
        <taxon>Magnoliopsida</taxon>
        <taxon>Liliopsida</taxon>
        <taxon>Poales</taxon>
        <taxon>Poaceae</taxon>
        <taxon>PACMAD clade</taxon>
        <taxon>Arundinoideae</taxon>
        <taxon>Arundineae</taxon>
        <taxon>Arundo</taxon>
    </lineage>
</organism>